<dbReference type="Gene3D" id="3.40.250.10">
    <property type="entry name" value="Rhodanese-like domain"/>
    <property type="match status" value="1"/>
</dbReference>
<dbReference type="InterPro" id="IPR035985">
    <property type="entry name" value="Ubiquitin-activating_enz"/>
</dbReference>
<protein>
    <recommendedName>
        <fullName evidence="10">Molybdopterin-synthase adenylyltransferase</fullName>
        <ecNumber evidence="9">2.7.7.80</ecNumber>
    </recommendedName>
    <alternativeName>
        <fullName evidence="13">MoaD protein adenylase</fullName>
    </alternativeName>
    <alternativeName>
        <fullName evidence="11">Molybdopterin-converting factor subunit 1 adenylase</fullName>
    </alternativeName>
    <alternativeName>
        <fullName evidence="12">Sulfur carrier protein MoaD adenylyltransferase</fullName>
    </alternativeName>
</protein>
<dbReference type="InterPro" id="IPR001763">
    <property type="entry name" value="Rhodanese-like_dom"/>
</dbReference>
<evidence type="ECO:0000256" key="3">
    <source>
        <dbReference type="ARBA" id="ARBA00022679"/>
    </source>
</evidence>
<dbReference type="InterPro" id="IPR045886">
    <property type="entry name" value="ThiF/MoeB/HesA"/>
</dbReference>
<dbReference type="GO" id="GO:0004792">
    <property type="term" value="F:thiosulfate-cyanide sulfurtransferase activity"/>
    <property type="evidence" value="ECO:0007669"/>
    <property type="project" value="TreeGrafter"/>
</dbReference>
<evidence type="ECO:0000256" key="8">
    <source>
        <dbReference type="ARBA" id="ARBA00063809"/>
    </source>
</evidence>
<evidence type="ECO:0000256" key="13">
    <source>
        <dbReference type="ARBA" id="ARBA00078531"/>
    </source>
</evidence>
<accession>A0A8H2NRB6</accession>
<dbReference type="PROSITE" id="PS50206">
    <property type="entry name" value="RHODANESE_3"/>
    <property type="match status" value="1"/>
</dbReference>
<dbReference type="InterPro" id="IPR036873">
    <property type="entry name" value="Rhodanese-like_dom_sf"/>
</dbReference>
<dbReference type="GO" id="GO:0005524">
    <property type="term" value="F:ATP binding"/>
    <property type="evidence" value="ECO:0007669"/>
    <property type="project" value="UniProtKB-KW"/>
</dbReference>
<evidence type="ECO:0000256" key="11">
    <source>
        <dbReference type="ARBA" id="ARBA00075110"/>
    </source>
</evidence>
<dbReference type="AlphaFoldDB" id="A0A8H2NRB6"/>
<comment type="pathway">
    <text evidence="1">Cofactor biosynthesis; molybdopterin biosynthesis.</text>
</comment>
<evidence type="ECO:0000256" key="9">
    <source>
        <dbReference type="ARBA" id="ARBA00066884"/>
    </source>
</evidence>
<dbReference type="RefSeq" id="WP_150757426.1">
    <property type="nucleotide sequence ID" value="NZ_CABVIE010000004.1"/>
</dbReference>
<dbReference type="GO" id="GO:0008146">
    <property type="term" value="F:sulfotransferase activity"/>
    <property type="evidence" value="ECO:0007669"/>
    <property type="project" value="TreeGrafter"/>
</dbReference>
<evidence type="ECO:0000256" key="7">
    <source>
        <dbReference type="ARBA" id="ARBA00055169"/>
    </source>
</evidence>
<dbReference type="Gene3D" id="3.40.50.720">
    <property type="entry name" value="NAD(P)-binding Rossmann-like Domain"/>
    <property type="match status" value="1"/>
</dbReference>
<proteinExistence type="inferred from homology"/>
<comment type="caution">
    <text evidence="15">The sequence shown here is derived from an EMBL/GenBank/DDBJ whole genome shotgun (WGS) entry which is preliminary data.</text>
</comment>
<organism evidence="15 16">
    <name type="scientific">Pseudomonas fluorescens</name>
    <dbReference type="NCBI Taxonomy" id="294"/>
    <lineage>
        <taxon>Bacteria</taxon>
        <taxon>Pseudomonadati</taxon>
        <taxon>Pseudomonadota</taxon>
        <taxon>Gammaproteobacteria</taxon>
        <taxon>Pseudomonadales</taxon>
        <taxon>Pseudomonadaceae</taxon>
        <taxon>Pseudomonas</taxon>
    </lineage>
</organism>
<dbReference type="CDD" id="cd00757">
    <property type="entry name" value="ThiF_MoeB_HesA_family"/>
    <property type="match status" value="1"/>
</dbReference>
<evidence type="ECO:0000313" key="16">
    <source>
        <dbReference type="Proteomes" id="UP000325723"/>
    </source>
</evidence>
<evidence type="ECO:0000256" key="4">
    <source>
        <dbReference type="ARBA" id="ARBA00022741"/>
    </source>
</evidence>
<evidence type="ECO:0000256" key="2">
    <source>
        <dbReference type="ARBA" id="ARBA00009919"/>
    </source>
</evidence>
<dbReference type="EC" id="2.7.7.80" evidence="9"/>
<keyword evidence="4" id="KW-0547">Nucleotide-binding</keyword>
<dbReference type="SMART" id="SM00450">
    <property type="entry name" value="RHOD"/>
    <property type="match status" value="1"/>
</dbReference>
<comment type="subunit">
    <text evidence="8">Homodimer. Forms a stable heterotetrameric complex of 2 MoeB and 2 MoaD during adenylation of MoaD.</text>
</comment>
<dbReference type="EMBL" id="CABVIE010000004">
    <property type="protein sequence ID" value="VVO75445.1"/>
    <property type="molecule type" value="Genomic_DNA"/>
</dbReference>
<dbReference type="GO" id="GO:0005829">
    <property type="term" value="C:cytosol"/>
    <property type="evidence" value="ECO:0007669"/>
    <property type="project" value="TreeGrafter"/>
</dbReference>
<evidence type="ECO:0000256" key="6">
    <source>
        <dbReference type="ARBA" id="ARBA00052218"/>
    </source>
</evidence>
<evidence type="ECO:0000313" key="15">
    <source>
        <dbReference type="EMBL" id="VVO75445.1"/>
    </source>
</evidence>
<comment type="catalytic activity">
    <reaction evidence="6">
        <text>[molybdopterin-synthase sulfur-carrier protein]-C-terminal Gly-Gly + ATP + H(+) = [molybdopterin-synthase sulfur-carrier protein]-C-terminal Gly-Gly-AMP + diphosphate</text>
        <dbReference type="Rhea" id="RHEA:43616"/>
        <dbReference type="Rhea" id="RHEA-COMP:12159"/>
        <dbReference type="Rhea" id="RHEA-COMP:12202"/>
        <dbReference type="ChEBI" id="CHEBI:15378"/>
        <dbReference type="ChEBI" id="CHEBI:30616"/>
        <dbReference type="ChEBI" id="CHEBI:33019"/>
        <dbReference type="ChEBI" id="CHEBI:90618"/>
        <dbReference type="ChEBI" id="CHEBI:90778"/>
        <dbReference type="EC" id="2.7.7.80"/>
    </reaction>
</comment>
<dbReference type="Pfam" id="PF00581">
    <property type="entry name" value="Rhodanese"/>
    <property type="match status" value="1"/>
</dbReference>
<reference evidence="15 16" key="1">
    <citation type="submission" date="2019-09" db="EMBL/GenBank/DDBJ databases">
        <authorList>
            <person name="Chandra G."/>
            <person name="Truman W A."/>
        </authorList>
    </citation>
    <scope>NUCLEOTIDE SEQUENCE [LARGE SCALE GENOMIC DNA]</scope>
    <source>
        <strain evidence="15">PS900</strain>
    </source>
</reference>
<dbReference type="GO" id="GO:0008641">
    <property type="term" value="F:ubiquitin-like modifier activating enzyme activity"/>
    <property type="evidence" value="ECO:0007669"/>
    <property type="project" value="InterPro"/>
</dbReference>
<evidence type="ECO:0000256" key="1">
    <source>
        <dbReference type="ARBA" id="ARBA00005046"/>
    </source>
</evidence>
<evidence type="ECO:0000256" key="5">
    <source>
        <dbReference type="ARBA" id="ARBA00022840"/>
    </source>
</evidence>
<dbReference type="Pfam" id="PF00899">
    <property type="entry name" value="ThiF"/>
    <property type="match status" value="1"/>
</dbReference>
<keyword evidence="5" id="KW-0067">ATP-binding</keyword>
<sequence>MQCDLKTDTTRYARQVILSEIGVQGQQSLIDSKVLVVGAGGLGCPVLLYLAGAGVGTIGIVDDDIVDVSNLHRQILYTIADVGDLKVLAAKRRINQLNPEIVVHTVVTTLNTDNVLSLLADYDIIVDATDNFEAKYLISDACIECEKPMVYAAISQFEGQVSVFNYYNQHTHQRGPCFRDLFETPPPPHLTQSCSEAGVLGVVPGLLGCLQANEVLKLILDAGEPLSGQLLSIDCLDNTFHLLNIDKKIRAGTLGNTLGATSIPAWRESDWLSPDTLHDWIATYTPFQLVDVRDVSEHQQRSLGGKLIPLKDIIKRQGELDPARRIVFYCKSGVRSKAALLAVRSINQDTELYCLEGGVERYLAIYPDETLPVVS</sequence>
<name>A0A8H2NRB6_PSEFL</name>
<dbReference type="PANTHER" id="PTHR10953">
    <property type="entry name" value="UBIQUITIN-ACTIVATING ENZYME E1"/>
    <property type="match status" value="1"/>
</dbReference>
<comment type="function">
    <text evidence="7">Catalyzes the adenylation by ATP of the carboxyl group of the C-terminal glycine of sulfur carrier protein MoaD.</text>
</comment>
<dbReference type="GO" id="GO:0061605">
    <property type="term" value="F:molybdopterin-synthase adenylyltransferase activity"/>
    <property type="evidence" value="ECO:0007669"/>
    <property type="project" value="UniProtKB-EC"/>
</dbReference>
<evidence type="ECO:0000256" key="12">
    <source>
        <dbReference type="ARBA" id="ARBA00075328"/>
    </source>
</evidence>
<comment type="similarity">
    <text evidence="2">Belongs to the HesA/MoeB/ThiF family.</text>
</comment>
<keyword evidence="3 15" id="KW-0808">Transferase</keyword>
<dbReference type="FunFam" id="3.40.50.720:FF:000033">
    <property type="entry name" value="Adenylyltransferase and sulfurtransferase MOCS3"/>
    <property type="match status" value="1"/>
</dbReference>
<evidence type="ECO:0000256" key="10">
    <source>
        <dbReference type="ARBA" id="ARBA00073635"/>
    </source>
</evidence>
<dbReference type="PANTHER" id="PTHR10953:SF102">
    <property type="entry name" value="ADENYLYLTRANSFERASE AND SULFURTRANSFERASE MOCS3"/>
    <property type="match status" value="1"/>
</dbReference>
<evidence type="ECO:0000259" key="14">
    <source>
        <dbReference type="PROSITE" id="PS50206"/>
    </source>
</evidence>
<keyword evidence="15" id="KW-0548">Nucleotidyltransferase</keyword>
<dbReference type="CDD" id="cd00158">
    <property type="entry name" value="RHOD"/>
    <property type="match status" value="1"/>
</dbReference>
<dbReference type="Proteomes" id="UP000325723">
    <property type="component" value="Unassembled WGS sequence"/>
</dbReference>
<dbReference type="SUPFAM" id="SSF69572">
    <property type="entry name" value="Activating enzymes of the ubiquitin-like proteins"/>
    <property type="match status" value="1"/>
</dbReference>
<gene>
    <name evidence="15" type="primary">moeZ</name>
    <name evidence="15" type="ORF">PS900_01529</name>
</gene>
<dbReference type="NCBIfam" id="NF004281">
    <property type="entry name" value="PRK05690.1"/>
    <property type="match status" value="1"/>
</dbReference>
<feature type="domain" description="Rhodanese" evidence="14">
    <location>
        <begin position="287"/>
        <end position="371"/>
    </location>
</feature>
<dbReference type="InterPro" id="IPR000594">
    <property type="entry name" value="ThiF_NAD_FAD-bd"/>
</dbReference>